<evidence type="ECO:0000313" key="3">
    <source>
        <dbReference type="EMBL" id="GIL72693.1"/>
    </source>
</evidence>
<dbReference type="InterPro" id="IPR055326">
    <property type="entry name" value="MINIYO"/>
</dbReference>
<dbReference type="EMBL" id="BNCP01000004">
    <property type="protein sequence ID" value="GIL72693.1"/>
    <property type="molecule type" value="Genomic_DNA"/>
</dbReference>
<dbReference type="Proteomes" id="UP000747110">
    <property type="component" value="Unassembled WGS sequence"/>
</dbReference>
<reference evidence="3" key="1">
    <citation type="journal article" date="2021" name="Proc. Natl. Acad. Sci. U.S.A.">
        <title>Three genomes in the algal genus Volvox reveal the fate of a haploid sex-determining region after a transition to homothallism.</title>
        <authorList>
            <person name="Yamamoto K."/>
            <person name="Hamaji T."/>
            <person name="Kawai-Toyooka H."/>
            <person name="Matsuzaki R."/>
            <person name="Takahashi F."/>
            <person name="Nishimura Y."/>
            <person name="Kawachi M."/>
            <person name="Noguchi H."/>
            <person name="Minakuchi Y."/>
            <person name="Umen J.G."/>
            <person name="Toyoda A."/>
            <person name="Nozaki H."/>
        </authorList>
    </citation>
    <scope>NUCLEOTIDE SEQUENCE</scope>
    <source>
        <strain evidence="3">NIES-3786</strain>
    </source>
</reference>
<feature type="signal peptide" evidence="2">
    <location>
        <begin position="1"/>
        <end position="23"/>
    </location>
</feature>
<protein>
    <submittedName>
        <fullName evidence="3">Uncharacterized protein</fullName>
    </submittedName>
</protein>
<feature type="non-terminal residue" evidence="3">
    <location>
        <position position="1181"/>
    </location>
</feature>
<dbReference type="PANTHER" id="PTHR47605">
    <property type="entry name" value="TRANSCRIPTIONAL ELONGATION REGULATOR MINIYO"/>
    <property type="match status" value="1"/>
</dbReference>
<proteinExistence type="predicted"/>
<feature type="region of interest" description="Disordered" evidence="1">
    <location>
        <begin position="337"/>
        <end position="367"/>
    </location>
</feature>
<feature type="compositionally biased region" description="Basic and acidic residues" evidence="1">
    <location>
        <begin position="337"/>
        <end position="346"/>
    </location>
</feature>
<keyword evidence="4" id="KW-1185">Reference proteome</keyword>
<keyword evidence="2" id="KW-0732">Signal</keyword>
<feature type="compositionally biased region" description="Basic and acidic residues" evidence="1">
    <location>
        <begin position="747"/>
        <end position="762"/>
    </location>
</feature>
<accession>A0A8J4FEB5</accession>
<gene>
    <name evidence="3" type="ORF">Vretifemale_2935</name>
</gene>
<evidence type="ECO:0000256" key="1">
    <source>
        <dbReference type="SAM" id="MobiDB-lite"/>
    </source>
</evidence>
<dbReference type="AlphaFoldDB" id="A0A8J4FEB5"/>
<sequence>VAALMLVRLLCCSSSLVSHLVRSAGLLAHVPAYALLGAPGGGGDVDRRRSGDTVRTALDQQIHEQTPSEAAVSLQLLRLEALRIWRACAHHGIFLASLDDLYGNLCHLLPPPLSSSPRLPVAAATVRQLTAAEMYLLLAALIRHSFAVASGDATIGRSMLSPGAAAVIATEALAWLRPASLTGAAIAAVTRCYLSVPLLSAAPVSRGNVGDAGAAAVAASGTGPSGGLLRALFGAHPAVLLPTAAAHVACLAAVASFLTAYWSTVAVAAPASAPVRLALDASGLLLHQLTGADSRTYNTRQQQQAEPAMSATDELAIELLRIPQPAEHEEITVTERAAKWQLREPSDASGSTDEAEGQSPGNRQAHGSSVGRALAEWALAAVGGTCVVAPTVEKTAGGLRLGALAQACLQAAAASLLYSVLQLTAAVYRDSPAVAAGPLAANVLSAAAPLCCQAAAAIPAMVGRVLCPWHAAAMQRQLHLTRLMLLSATLLPPAFYQPHNNDCSSSRTDIRTSSFEGGVCGFNGHPGTVVEHPTSSAEEEEEEEERQRLQMLVLEGCLAALSASPPGAEDLCLQALRLALREVLLLQPLQAAHAAAAELTAANAKLALAAAGVPYTTAFETTNLGTAAPFPLPDVPPLAAQVADVLFESYAASWLSLVSQRRLAAGSAVPPPRITMTQPTRDALTGFPQPARGSPLQPPLPRLDPLDLIPTSLQGQQGSRLPAPGQWAMLEAHRLPYQAPECSQHQEQGRLQKLREARRPDEEWQQQEQGQGQEDNWAAQIATLHPVGCALMLCLGREVNSSSLQEAWKDSRRGGSGSSTLQWLSAGAKAQAALQAVYLFRVDEMVPRDADEVSEGSWRDPYVRWALAGLSHRYLFGRDGSQARPPGPPGPEWLPPALLEQLISALGSTCFGDPLLAAHLALVLARDASPVVRLQAWNGLASEKSLHLLPPLSRCLGTAAQYLGPPPFPAAAAAAQHADIEPDLSFLAAVQRSLVEGDLDRALEPTGATADPAPLMQGGEPASAATRTTINAATAAVATTMRARGCVSVAGDVALQLLANYLLQREQWPVLERAWNRSVSRAASSSIKGVQSYVEMKGGGEPCRGARNGPAGGDGASPGAAMLMALVGSARPELVAQIVLMAEVRCCVRREDVAMVLAQTCGADVTLRERVRHVLALCGVV</sequence>
<organism evidence="3 4">
    <name type="scientific">Volvox reticuliferus</name>
    <dbReference type="NCBI Taxonomy" id="1737510"/>
    <lineage>
        <taxon>Eukaryota</taxon>
        <taxon>Viridiplantae</taxon>
        <taxon>Chlorophyta</taxon>
        <taxon>core chlorophytes</taxon>
        <taxon>Chlorophyceae</taxon>
        <taxon>CS clade</taxon>
        <taxon>Chlamydomonadales</taxon>
        <taxon>Volvocaceae</taxon>
        <taxon>Volvox</taxon>
    </lineage>
</organism>
<feature type="region of interest" description="Disordered" evidence="1">
    <location>
        <begin position="741"/>
        <end position="774"/>
    </location>
</feature>
<comment type="caution">
    <text evidence="3">The sequence shown here is derived from an EMBL/GenBank/DDBJ whole genome shotgun (WGS) entry which is preliminary data.</text>
</comment>
<feature type="region of interest" description="Disordered" evidence="1">
    <location>
        <begin position="669"/>
        <end position="699"/>
    </location>
</feature>
<dbReference type="PANTHER" id="PTHR47605:SF2">
    <property type="entry name" value="TRANSCRIPTIONAL ELONGATION REGULATOR MINIYO"/>
    <property type="match status" value="1"/>
</dbReference>
<dbReference type="OrthoDB" id="552765at2759"/>
<evidence type="ECO:0000256" key="2">
    <source>
        <dbReference type="SAM" id="SignalP"/>
    </source>
</evidence>
<feature type="chain" id="PRO_5035221915" evidence="2">
    <location>
        <begin position="24"/>
        <end position="1181"/>
    </location>
</feature>
<evidence type="ECO:0000313" key="4">
    <source>
        <dbReference type="Proteomes" id="UP000747110"/>
    </source>
</evidence>
<name>A0A8J4FEB5_9CHLO</name>